<dbReference type="RefSeq" id="WP_005268350.1">
    <property type="nucleotide sequence ID" value="NZ_ANPE02000098.1"/>
</dbReference>
<organism evidence="2 3">
    <name type="scientific">Arthrobacter crystallopoietes BAB-32</name>
    <dbReference type="NCBI Taxonomy" id="1246476"/>
    <lineage>
        <taxon>Bacteria</taxon>
        <taxon>Bacillati</taxon>
        <taxon>Actinomycetota</taxon>
        <taxon>Actinomycetes</taxon>
        <taxon>Micrococcales</taxon>
        <taxon>Micrococcaceae</taxon>
        <taxon>Crystallibacter</taxon>
    </lineage>
</organism>
<sequence length="180" mass="19561">MAPSKSADLILHPVRLQILQTLLGGRELTTAEIGGELPEIPAATLYRHVATLAKAGVLEVVRERPVRGTTERTYRLELERTSVDENELSAMTPEDHRRAFTGFVAGLLQAFDRYVEDGSADLKRDGAGYRQTALWLDDEELADLVAKMQGAIAGAAANGPGEGRRRRILSTVLIPTGQEG</sequence>
<evidence type="ECO:0000259" key="1">
    <source>
        <dbReference type="SMART" id="SM00418"/>
    </source>
</evidence>
<reference evidence="2 3" key="1">
    <citation type="journal article" date="2013" name="Genome Announc.">
        <title>Draft Genome Sequence of Arthrobacter crystallopoietes Strain BAB-32, Revealing Genes for Bioremediation.</title>
        <authorList>
            <person name="Joshi M.N."/>
            <person name="Pandit A.S."/>
            <person name="Sharma A."/>
            <person name="Pandya R.V."/>
            <person name="Desai S.M."/>
            <person name="Saxena A.K."/>
            <person name="Bagatharia S.B."/>
        </authorList>
    </citation>
    <scope>NUCLEOTIDE SEQUENCE [LARGE SCALE GENOMIC DNA]</scope>
    <source>
        <strain evidence="2 3">BAB-32</strain>
    </source>
</reference>
<dbReference type="EMBL" id="ANPE02000098">
    <property type="protein sequence ID" value="EMY34867.1"/>
    <property type="molecule type" value="Genomic_DNA"/>
</dbReference>
<dbReference type="GO" id="GO:0003700">
    <property type="term" value="F:DNA-binding transcription factor activity"/>
    <property type="evidence" value="ECO:0007669"/>
    <property type="project" value="InterPro"/>
</dbReference>
<dbReference type="InterPro" id="IPR036390">
    <property type="entry name" value="WH_DNA-bd_sf"/>
</dbReference>
<feature type="domain" description="HTH arsR-type" evidence="1">
    <location>
        <begin position="9"/>
        <end position="89"/>
    </location>
</feature>
<dbReference type="CDD" id="cd00090">
    <property type="entry name" value="HTH_ARSR"/>
    <property type="match status" value="1"/>
</dbReference>
<proteinExistence type="predicted"/>
<dbReference type="Gene3D" id="6.10.140.2180">
    <property type="match status" value="1"/>
</dbReference>
<evidence type="ECO:0000313" key="3">
    <source>
        <dbReference type="Proteomes" id="UP000010729"/>
    </source>
</evidence>
<dbReference type="InterPro" id="IPR011991">
    <property type="entry name" value="ArsR-like_HTH"/>
</dbReference>
<dbReference type="InterPro" id="IPR036388">
    <property type="entry name" value="WH-like_DNA-bd_sf"/>
</dbReference>
<dbReference type="InterPro" id="IPR001845">
    <property type="entry name" value="HTH_ArsR_DNA-bd_dom"/>
</dbReference>
<dbReference type="SMART" id="SM00418">
    <property type="entry name" value="HTH_ARSR"/>
    <property type="match status" value="1"/>
</dbReference>
<keyword evidence="3" id="KW-1185">Reference proteome</keyword>
<comment type="caution">
    <text evidence="2">The sequence shown here is derived from an EMBL/GenBank/DDBJ whole genome shotgun (WGS) entry which is preliminary data.</text>
</comment>
<dbReference type="SUPFAM" id="SSF46785">
    <property type="entry name" value="Winged helix' DNA-binding domain"/>
    <property type="match status" value="1"/>
</dbReference>
<dbReference type="Pfam" id="PF12840">
    <property type="entry name" value="HTH_20"/>
    <property type="match status" value="1"/>
</dbReference>
<evidence type="ECO:0000313" key="2">
    <source>
        <dbReference type="EMBL" id="EMY34867.1"/>
    </source>
</evidence>
<dbReference type="Proteomes" id="UP000010729">
    <property type="component" value="Unassembled WGS sequence"/>
</dbReference>
<dbReference type="OrthoDB" id="5949858at2"/>
<accession>N1V477</accession>
<name>N1V477_9MICC</name>
<protein>
    <recommendedName>
        <fullName evidence="1">HTH arsR-type domain-containing protein</fullName>
    </recommendedName>
</protein>
<dbReference type="AlphaFoldDB" id="N1V477"/>
<gene>
    <name evidence="2" type="ORF">D477_007494</name>
</gene>
<dbReference type="Gene3D" id="1.10.10.10">
    <property type="entry name" value="Winged helix-like DNA-binding domain superfamily/Winged helix DNA-binding domain"/>
    <property type="match status" value="1"/>
</dbReference>